<keyword evidence="4" id="KW-1133">Transmembrane helix</keyword>
<feature type="region of interest" description="Disordered" evidence="3">
    <location>
        <begin position="165"/>
        <end position="188"/>
    </location>
</feature>
<dbReference type="SUPFAM" id="SSF52058">
    <property type="entry name" value="L domain-like"/>
    <property type="match status" value="1"/>
</dbReference>
<dbReference type="GO" id="GO:0005737">
    <property type="term" value="C:cytoplasm"/>
    <property type="evidence" value="ECO:0007669"/>
    <property type="project" value="TreeGrafter"/>
</dbReference>
<dbReference type="PANTHER" id="PTHR48051">
    <property type="match status" value="1"/>
</dbReference>
<dbReference type="PROSITE" id="PS51450">
    <property type="entry name" value="LRR"/>
    <property type="match status" value="2"/>
</dbReference>
<keyword evidence="6" id="KW-1185">Reference proteome</keyword>
<sequence length="326" mass="37822">MSQKQSKINVKERFSDGEIDLSMSDLDEVPVKEIASLKKTHSLDLSNNRLTSLPNNFTIITFLTKLDLSKNELTELPEDFGKLSKLKYLDLYKNSLERLPLSFGQLNNLKFLDLKDNPLIPTIAKVAGPCVDTKGCQQCARDVVKFFRQLQEEVDSEVEMRKKARQKQLEVNQQKKQEEKKKLKKENKQIKINNKEVAQANIINGNMKKKNKKEQKKSNKPQLQSNFSLIKTFMYLFILSLIIVWFMFALNSPLTSSAVPQISYYFDTFLNKLPTDYRQYGETFANKIVMLQNNTRHYTEVVYNSETVRNVFGKINQIVEDVLSKK</sequence>
<dbReference type="Pfam" id="PF00560">
    <property type="entry name" value="LRR_1"/>
    <property type="match status" value="1"/>
</dbReference>
<dbReference type="SMART" id="SM00369">
    <property type="entry name" value="LRR_TYP"/>
    <property type="match status" value="3"/>
</dbReference>
<dbReference type="InterPro" id="IPR050216">
    <property type="entry name" value="LRR_domain-containing"/>
</dbReference>
<evidence type="ECO:0000256" key="2">
    <source>
        <dbReference type="ARBA" id="ARBA00022737"/>
    </source>
</evidence>
<dbReference type="InterPro" id="IPR003591">
    <property type="entry name" value="Leu-rich_rpt_typical-subtyp"/>
</dbReference>
<accession>A0A9N9MU81</accession>
<keyword evidence="1" id="KW-0433">Leucine-rich repeat</keyword>
<proteinExistence type="predicted"/>
<dbReference type="PANTHER" id="PTHR48051:SF42">
    <property type="entry name" value="LEUCINE-RICH REPEAT-CONTAINING PROTEIN 18-LIKE"/>
    <property type="match status" value="1"/>
</dbReference>
<dbReference type="PRINTS" id="PR00019">
    <property type="entry name" value="LEURICHRPT"/>
</dbReference>
<gene>
    <name evidence="5" type="ORF">CEUTPL_LOCUS11470</name>
</gene>
<dbReference type="Proteomes" id="UP001152799">
    <property type="component" value="Chromosome 6"/>
</dbReference>
<keyword evidence="4" id="KW-0812">Transmembrane</keyword>
<dbReference type="OrthoDB" id="1394818at2759"/>
<keyword evidence="4" id="KW-0472">Membrane</keyword>
<evidence type="ECO:0000256" key="1">
    <source>
        <dbReference type="ARBA" id="ARBA00022614"/>
    </source>
</evidence>
<dbReference type="Gene3D" id="3.80.10.10">
    <property type="entry name" value="Ribonuclease Inhibitor"/>
    <property type="match status" value="1"/>
</dbReference>
<evidence type="ECO:0000313" key="5">
    <source>
        <dbReference type="EMBL" id="CAG9771028.1"/>
    </source>
</evidence>
<dbReference type="InterPro" id="IPR001611">
    <property type="entry name" value="Leu-rich_rpt"/>
</dbReference>
<evidence type="ECO:0008006" key="7">
    <source>
        <dbReference type="Google" id="ProtNLM"/>
    </source>
</evidence>
<evidence type="ECO:0000256" key="3">
    <source>
        <dbReference type="SAM" id="MobiDB-lite"/>
    </source>
</evidence>
<protein>
    <recommendedName>
        <fullName evidence="7">Leucine-rich repeat-containing protein 59</fullName>
    </recommendedName>
</protein>
<dbReference type="InterPro" id="IPR032675">
    <property type="entry name" value="LRR_dom_sf"/>
</dbReference>
<keyword evidence="2" id="KW-0677">Repeat</keyword>
<organism evidence="5 6">
    <name type="scientific">Ceutorhynchus assimilis</name>
    <name type="common">cabbage seed weevil</name>
    <dbReference type="NCBI Taxonomy" id="467358"/>
    <lineage>
        <taxon>Eukaryota</taxon>
        <taxon>Metazoa</taxon>
        <taxon>Ecdysozoa</taxon>
        <taxon>Arthropoda</taxon>
        <taxon>Hexapoda</taxon>
        <taxon>Insecta</taxon>
        <taxon>Pterygota</taxon>
        <taxon>Neoptera</taxon>
        <taxon>Endopterygota</taxon>
        <taxon>Coleoptera</taxon>
        <taxon>Polyphaga</taxon>
        <taxon>Cucujiformia</taxon>
        <taxon>Curculionidae</taxon>
        <taxon>Ceutorhynchinae</taxon>
        <taxon>Ceutorhynchus</taxon>
    </lineage>
</organism>
<feature type="transmembrane region" description="Helical" evidence="4">
    <location>
        <begin position="232"/>
        <end position="250"/>
    </location>
</feature>
<evidence type="ECO:0000256" key="4">
    <source>
        <dbReference type="SAM" id="Phobius"/>
    </source>
</evidence>
<dbReference type="EMBL" id="OU892282">
    <property type="protein sequence ID" value="CAG9771028.1"/>
    <property type="molecule type" value="Genomic_DNA"/>
</dbReference>
<dbReference type="Pfam" id="PF13855">
    <property type="entry name" value="LRR_8"/>
    <property type="match status" value="1"/>
</dbReference>
<dbReference type="AlphaFoldDB" id="A0A9N9MU81"/>
<evidence type="ECO:0000313" key="6">
    <source>
        <dbReference type="Proteomes" id="UP001152799"/>
    </source>
</evidence>
<feature type="compositionally biased region" description="Basic and acidic residues" evidence="3">
    <location>
        <begin position="173"/>
        <end position="188"/>
    </location>
</feature>
<name>A0A9N9MU81_9CUCU</name>
<reference evidence="5" key="1">
    <citation type="submission" date="2022-01" db="EMBL/GenBank/DDBJ databases">
        <authorList>
            <person name="King R."/>
        </authorList>
    </citation>
    <scope>NUCLEOTIDE SEQUENCE</scope>
</reference>